<evidence type="ECO:0000313" key="2">
    <source>
        <dbReference type="Proteomes" id="UP000799421"/>
    </source>
</evidence>
<dbReference type="PANTHER" id="PTHR36205">
    <property type="entry name" value="CHROMOSOME 19, WHOLE GENOME SHOTGUN SEQUENCE"/>
    <property type="match status" value="1"/>
</dbReference>
<accession>A0A6A7BVG9</accession>
<dbReference type="Proteomes" id="UP000799421">
    <property type="component" value="Unassembled WGS sequence"/>
</dbReference>
<dbReference type="InterPro" id="IPR021822">
    <property type="entry name" value="DUF3405"/>
</dbReference>
<reference evidence="1" key="1">
    <citation type="journal article" date="2020" name="Stud. Mycol.">
        <title>101 Dothideomycetes genomes: a test case for predicting lifestyles and emergence of pathogens.</title>
        <authorList>
            <person name="Haridas S."/>
            <person name="Albert R."/>
            <person name="Binder M."/>
            <person name="Bloem J."/>
            <person name="Labutti K."/>
            <person name="Salamov A."/>
            <person name="Andreopoulos B."/>
            <person name="Baker S."/>
            <person name="Barry K."/>
            <person name="Bills G."/>
            <person name="Bluhm B."/>
            <person name="Cannon C."/>
            <person name="Castanera R."/>
            <person name="Culley D."/>
            <person name="Daum C."/>
            <person name="Ezra D."/>
            <person name="Gonzalez J."/>
            <person name="Henrissat B."/>
            <person name="Kuo A."/>
            <person name="Liang C."/>
            <person name="Lipzen A."/>
            <person name="Lutzoni F."/>
            <person name="Magnuson J."/>
            <person name="Mondo S."/>
            <person name="Nolan M."/>
            <person name="Ohm R."/>
            <person name="Pangilinan J."/>
            <person name="Park H.-J."/>
            <person name="Ramirez L."/>
            <person name="Alfaro M."/>
            <person name="Sun H."/>
            <person name="Tritt A."/>
            <person name="Yoshinaga Y."/>
            <person name="Zwiers L.-H."/>
            <person name="Turgeon B."/>
            <person name="Goodwin S."/>
            <person name="Spatafora J."/>
            <person name="Crous P."/>
            <person name="Grigoriev I."/>
        </authorList>
    </citation>
    <scope>NUCLEOTIDE SEQUENCE</scope>
    <source>
        <strain evidence="1">CBS 480.64</strain>
    </source>
</reference>
<dbReference type="PANTHER" id="PTHR36205:SF3">
    <property type="entry name" value="MAJOR FACILITATOR SUPERFAMILY TRANSPORTER"/>
    <property type="match status" value="1"/>
</dbReference>
<dbReference type="OrthoDB" id="3353407at2759"/>
<sequence>MRALPNLDPRGFFPKFAYHKHFQPLTGYYNDIRTLVPYGQWRPENGYNLSDPSNEASLSAPTQPEAFNPYSQPTQQCYLDAAEKVPAPDPLFGSYSELGLRNDICFDRVGRLVPYGFGYAEKLGGLGIGRVSEKDSEFLTGPIDYRSVDWGGAQKSCRERNSPKHRQAFVLRAWTGFDWTPYRILATRALINELSLRSGGEYDVHILLHVRDDGIPIWADAGVYNATVQANVPKEFWNMTTLWSERLMRTYYSNPFGENFAPMAGSSVHGVYRSAHFALQWFSQHHPEYDFVWNWEMDVRYSGHYYELASRIGAWARQLPRKGMWERASRFYIPARHGDWANFTLSVEREMVEEKQQPVWGPVDFAQGPPPLLNETQPLVPYDQDNYVWGVGEDADFVTFNPIFDPSKTNWVFREDVTGFDRHKPIPPRRASIITISRLSRRLLNIMHREVWDRRHTMFTEMFPATVCLHHGLKAVYVPHPVAFDRDWNLEHADAVFNHPTEPWASPFGWGEHNMFGGTHYYNSIFAGNLWRRWLGSEGDKQEKETGRMCLRSLLLHPIKKE</sequence>
<dbReference type="Pfam" id="PF11885">
    <property type="entry name" value="DUF3405"/>
    <property type="match status" value="1"/>
</dbReference>
<protein>
    <submittedName>
        <fullName evidence="1">Uncharacterized protein</fullName>
    </submittedName>
</protein>
<name>A0A6A7BVG9_9PEZI</name>
<organism evidence="1 2">
    <name type="scientific">Piedraia hortae CBS 480.64</name>
    <dbReference type="NCBI Taxonomy" id="1314780"/>
    <lineage>
        <taxon>Eukaryota</taxon>
        <taxon>Fungi</taxon>
        <taxon>Dikarya</taxon>
        <taxon>Ascomycota</taxon>
        <taxon>Pezizomycotina</taxon>
        <taxon>Dothideomycetes</taxon>
        <taxon>Dothideomycetidae</taxon>
        <taxon>Capnodiales</taxon>
        <taxon>Piedraiaceae</taxon>
        <taxon>Piedraia</taxon>
    </lineage>
</organism>
<evidence type="ECO:0000313" key="1">
    <source>
        <dbReference type="EMBL" id="KAF2858967.1"/>
    </source>
</evidence>
<keyword evidence="2" id="KW-1185">Reference proteome</keyword>
<dbReference type="AlphaFoldDB" id="A0A6A7BVG9"/>
<proteinExistence type="predicted"/>
<dbReference type="EMBL" id="MU005999">
    <property type="protein sequence ID" value="KAF2858967.1"/>
    <property type="molecule type" value="Genomic_DNA"/>
</dbReference>
<gene>
    <name evidence="1" type="ORF">K470DRAFT_282900</name>
</gene>